<accession>A0ABR0DZ05</accession>
<dbReference type="PANTHER" id="PTHR42085:SF1">
    <property type="entry name" value="F-BOX DOMAIN-CONTAINING PROTEIN"/>
    <property type="match status" value="1"/>
</dbReference>
<dbReference type="PANTHER" id="PTHR42085">
    <property type="entry name" value="F-BOX DOMAIN-CONTAINING PROTEIN"/>
    <property type="match status" value="1"/>
</dbReference>
<proteinExistence type="predicted"/>
<keyword evidence="2" id="KW-1185">Reference proteome</keyword>
<dbReference type="InterPro" id="IPR038883">
    <property type="entry name" value="AN11006-like"/>
</dbReference>
<reference evidence="1 2" key="1">
    <citation type="journal article" date="2023" name="G3 (Bethesda)">
        <title>A chromosome-level genome assembly of Zasmidium syzygii isolated from banana leaves.</title>
        <authorList>
            <person name="van Westerhoven A.C."/>
            <person name="Mehrabi R."/>
            <person name="Talebi R."/>
            <person name="Steentjes M.B.F."/>
            <person name="Corcolon B."/>
            <person name="Chong P.A."/>
            <person name="Kema G.H.J."/>
            <person name="Seidl M.F."/>
        </authorList>
    </citation>
    <scope>NUCLEOTIDE SEQUENCE [LARGE SCALE GENOMIC DNA]</scope>
    <source>
        <strain evidence="1 2">P124</strain>
    </source>
</reference>
<dbReference type="Proteomes" id="UP001305779">
    <property type="component" value="Unassembled WGS sequence"/>
</dbReference>
<comment type="caution">
    <text evidence="1">The sequence shown here is derived from an EMBL/GenBank/DDBJ whole genome shotgun (WGS) entry which is preliminary data.</text>
</comment>
<protein>
    <submittedName>
        <fullName evidence="1">Uncharacterized protein</fullName>
    </submittedName>
</protein>
<evidence type="ECO:0000313" key="1">
    <source>
        <dbReference type="EMBL" id="KAK4494394.1"/>
    </source>
</evidence>
<dbReference type="EMBL" id="JAXOVC010000014">
    <property type="protein sequence ID" value="KAK4494394.1"/>
    <property type="molecule type" value="Genomic_DNA"/>
</dbReference>
<name>A0ABR0DZ05_ZASCE</name>
<gene>
    <name evidence="1" type="ORF">PRZ48_014692</name>
</gene>
<organism evidence="1 2">
    <name type="scientific">Zasmidium cellare</name>
    <name type="common">Wine cellar mold</name>
    <name type="synonym">Racodium cellare</name>
    <dbReference type="NCBI Taxonomy" id="395010"/>
    <lineage>
        <taxon>Eukaryota</taxon>
        <taxon>Fungi</taxon>
        <taxon>Dikarya</taxon>
        <taxon>Ascomycota</taxon>
        <taxon>Pezizomycotina</taxon>
        <taxon>Dothideomycetes</taxon>
        <taxon>Dothideomycetidae</taxon>
        <taxon>Mycosphaerellales</taxon>
        <taxon>Mycosphaerellaceae</taxon>
        <taxon>Zasmidium</taxon>
    </lineage>
</organism>
<evidence type="ECO:0000313" key="2">
    <source>
        <dbReference type="Proteomes" id="UP001305779"/>
    </source>
</evidence>
<sequence>MAPTRKTTVSVLHNASDQSTSRLMSLAPELRNRIYEFVFEDETVTLKAKSTNNPEGRSRVPGVLLACKQTYIESLQIFFNKSIFLFTSMQKLSAWMRNIGPQNRRCVAHVDFRTHHNKVNKGLRHHSLDPWLTGIAVKVMAVEEEVKRHGVVLAEGMVRLRVVCPIADIESVWAMAVIGDGVWEVVQVDCLEIVNESRSFLPLR</sequence>